<dbReference type="InterPro" id="IPR036964">
    <property type="entry name" value="RASGEF_cat_dom_sf"/>
</dbReference>
<dbReference type="InterPro" id="IPR008937">
    <property type="entry name" value="Ras-like_GEF"/>
</dbReference>
<dbReference type="AlphaFoldDB" id="A0A9Q0LKQ1"/>
<dbReference type="Pfam" id="PF00618">
    <property type="entry name" value="RasGEF_N"/>
    <property type="match status" value="1"/>
</dbReference>
<dbReference type="InterPro" id="IPR023578">
    <property type="entry name" value="Ras_GEF_dom_sf"/>
</dbReference>
<dbReference type="SUPFAM" id="SSF48366">
    <property type="entry name" value="Ras GEF"/>
    <property type="match status" value="1"/>
</dbReference>
<evidence type="ECO:0000259" key="5">
    <source>
        <dbReference type="PROSITE" id="PS50009"/>
    </source>
</evidence>
<evidence type="ECO:0000259" key="7">
    <source>
        <dbReference type="PROSITE" id="PS50212"/>
    </source>
</evidence>
<evidence type="ECO:0000256" key="4">
    <source>
        <dbReference type="SAM" id="MobiDB-lite"/>
    </source>
</evidence>
<dbReference type="InterPro" id="IPR019804">
    <property type="entry name" value="Ras_G-nucl-exch_fac_CS"/>
</dbReference>
<dbReference type="OrthoDB" id="10254377at2759"/>
<comment type="caution">
    <text evidence="8">The sequence shown here is derived from an EMBL/GenBank/DDBJ whole genome shotgun (WGS) entry which is preliminary data.</text>
</comment>
<dbReference type="GO" id="GO:0008270">
    <property type="term" value="F:zinc ion binding"/>
    <property type="evidence" value="ECO:0007669"/>
    <property type="project" value="UniProtKB-KW"/>
</dbReference>
<dbReference type="SUPFAM" id="SSF57756">
    <property type="entry name" value="Retrovirus zinc finger-like domains"/>
    <property type="match status" value="1"/>
</dbReference>
<dbReference type="CDD" id="cd00155">
    <property type="entry name" value="RasGEF"/>
    <property type="match status" value="1"/>
</dbReference>
<dbReference type="Pfam" id="PF00617">
    <property type="entry name" value="RasGEF"/>
    <property type="match status" value="1"/>
</dbReference>
<dbReference type="InterPro" id="IPR006594">
    <property type="entry name" value="LisH"/>
</dbReference>
<dbReference type="EMBL" id="JAPDFW010000070">
    <property type="protein sequence ID" value="KAJ5074401.1"/>
    <property type="molecule type" value="Genomic_DNA"/>
</dbReference>
<dbReference type="Gene3D" id="4.10.60.10">
    <property type="entry name" value="Zinc finger, CCHC-type"/>
    <property type="match status" value="1"/>
</dbReference>
<feature type="domain" description="N-terminal Ras-GEF" evidence="7">
    <location>
        <begin position="352"/>
        <end position="471"/>
    </location>
</feature>
<dbReference type="PROSITE" id="PS00720">
    <property type="entry name" value="RASGEF"/>
    <property type="match status" value="1"/>
</dbReference>
<dbReference type="InterPro" id="IPR000651">
    <property type="entry name" value="Ras-like_Gua-exchang_fac_N"/>
</dbReference>
<evidence type="ECO:0000313" key="8">
    <source>
        <dbReference type="EMBL" id="KAJ5074401.1"/>
    </source>
</evidence>
<evidence type="ECO:0000259" key="6">
    <source>
        <dbReference type="PROSITE" id="PS50158"/>
    </source>
</evidence>
<dbReference type="Gene3D" id="1.20.870.10">
    <property type="entry name" value="Son of sevenless (SoS) protein Chain: S domain 1"/>
    <property type="match status" value="1"/>
</dbReference>
<keyword evidence="1 3" id="KW-0344">Guanine-nucleotide releasing factor</keyword>
<feature type="domain" description="Ras-GEF" evidence="5">
    <location>
        <begin position="505"/>
        <end position="736"/>
    </location>
</feature>
<dbReference type="InterPro" id="IPR036875">
    <property type="entry name" value="Znf_CCHC_sf"/>
</dbReference>
<evidence type="ECO:0000256" key="3">
    <source>
        <dbReference type="PROSITE-ProRule" id="PRU00168"/>
    </source>
</evidence>
<dbReference type="SMART" id="SM00343">
    <property type="entry name" value="ZnF_C2HC"/>
    <property type="match status" value="1"/>
</dbReference>
<dbReference type="PROSITE" id="PS50896">
    <property type="entry name" value="LISH"/>
    <property type="match status" value="1"/>
</dbReference>
<organism evidence="8 9">
    <name type="scientific">Anaeramoeba ignava</name>
    <name type="common">Anaerobic marine amoeba</name>
    <dbReference type="NCBI Taxonomy" id="1746090"/>
    <lineage>
        <taxon>Eukaryota</taxon>
        <taxon>Metamonada</taxon>
        <taxon>Anaeramoebidae</taxon>
        <taxon>Anaeramoeba</taxon>
    </lineage>
</organism>
<evidence type="ECO:0000256" key="2">
    <source>
        <dbReference type="PROSITE-ProRule" id="PRU00047"/>
    </source>
</evidence>
<dbReference type="PROSITE" id="PS50009">
    <property type="entry name" value="RASGEF_CAT"/>
    <property type="match status" value="1"/>
</dbReference>
<feature type="domain" description="CCHC-type" evidence="6">
    <location>
        <begin position="102"/>
        <end position="117"/>
    </location>
</feature>
<protein>
    <submittedName>
        <fullName evidence="8">Guanine nucleotide exchange factor</fullName>
    </submittedName>
</protein>
<dbReference type="Gene3D" id="1.10.840.10">
    <property type="entry name" value="Ras guanine-nucleotide exchange factors catalytic domain"/>
    <property type="match status" value="1"/>
</dbReference>
<reference evidence="8" key="1">
    <citation type="submission" date="2022-10" db="EMBL/GenBank/DDBJ databases">
        <title>Novel sulphate-reducing endosymbionts in the free-living metamonad Anaeramoeba.</title>
        <authorList>
            <person name="Jerlstrom-Hultqvist J."/>
            <person name="Cepicka I."/>
            <person name="Gallot-Lavallee L."/>
            <person name="Salas-Leiva D."/>
            <person name="Curtis B.A."/>
            <person name="Zahonova K."/>
            <person name="Pipaliya S."/>
            <person name="Dacks J."/>
            <person name="Roger A.J."/>
        </authorList>
    </citation>
    <scope>NUCLEOTIDE SEQUENCE</scope>
    <source>
        <strain evidence="8">BMAN</strain>
    </source>
</reference>
<feature type="region of interest" description="Disordered" evidence="4">
    <location>
        <begin position="1"/>
        <end position="92"/>
    </location>
</feature>
<dbReference type="GO" id="GO:0007265">
    <property type="term" value="P:Ras protein signal transduction"/>
    <property type="evidence" value="ECO:0007669"/>
    <property type="project" value="TreeGrafter"/>
</dbReference>
<keyword evidence="2" id="KW-0862">Zinc</keyword>
<dbReference type="GO" id="GO:0005886">
    <property type="term" value="C:plasma membrane"/>
    <property type="evidence" value="ECO:0007669"/>
    <property type="project" value="TreeGrafter"/>
</dbReference>
<dbReference type="CDD" id="cd06224">
    <property type="entry name" value="REM"/>
    <property type="match status" value="1"/>
</dbReference>
<dbReference type="PROSITE" id="PS50158">
    <property type="entry name" value="ZF_CCHC"/>
    <property type="match status" value="1"/>
</dbReference>
<feature type="compositionally biased region" description="Basic and acidic residues" evidence="4">
    <location>
        <begin position="8"/>
        <end position="37"/>
    </location>
</feature>
<evidence type="ECO:0000256" key="1">
    <source>
        <dbReference type="ARBA" id="ARBA00022658"/>
    </source>
</evidence>
<dbReference type="Proteomes" id="UP001149090">
    <property type="component" value="Unassembled WGS sequence"/>
</dbReference>
<gene>
    <name evidence="8" type="ORF">M0811_01031</name>
</gene>
<dbReference type="SMART" id="SM00229">
    <property type="entry name" value="RasGEFN"/>
    <property type="match status" value="1"/>
</dbReference>
<dbReference type="GO" id="GO:0003676">
    <property type="term" value="F:nucleic acid binding"/>
    <property type="evidence" value="ECO:0007669"/>
    <property type="project" value="InterPro"/>
</dbReference>
<keyword evidence="2" id="KW-0479">Metal-binding</keyword>
<dbReference type="PANTHER" id="PTHR23113:SF366">
    <property type="entry name" value="RAS GUANINE NUCLEOTIDE EXCHANGE FACTOR R"/>
    <property type="match status" value="1"/>
</dbReference>
<dbReference type="GO" id="GO:0005085">
    <property type="term" value="F:guanyl-nucleotide exchange factor activity"/>
    <property type="evidence" value="ECO:0007669"/>
    <property type="project" value="UniProtKB-KW"/>
</dbReference>
<evidence type="ECO:0000313" key="9">
    <source>
        <dbReference type="Proteomes" id="UP001149090"/>
    </source>
</evidence>
<proteinExistence type="predicted"/>
<feature type="compositionally biased region" description="Basic and acidic residues" evidence="4">
    <location>
        <begin position="49"/>
        <end position="60"/>
    </location>
</feature>
<keyword evidence="9" id="KW-1185">Reference proteome</keyword>
<accession>A0A9Q0LKQ1</accession>
<dbReference type="InterPro" id="IPR001895">
    <property type="entry name" value="RASGEF_cat_dom"/>
</dbReference>
<keyword evidence="2" id="KW-0863">Zinc-finger</keyword>
<dbReference type="PROSITE" id="PS50212">
    <property type="entry name" value="RASGEF_NTER"/>
    <property type="match status" value="1"/>
</dbReference>
<name>A0A9Q0LKQ1_ANAIG</name>
<sequence>MTTNNLNQEKEQEKINEKEQINEKEKEQINEKEKEDIDFLYSQIYYGRQNKENKKTENKKTTTKKKQKRKSTDSLENSDEETEQNEINPSPRYFTPKYATIRCYKCGELGHIERECPLNKYSLYSKRNHQRIPKSQENQIPILPQNPGVSSLDIGKKFVSKISQLQKTQAFRFFHPNLLESTNPVELREKSGQTGTISRASWIPQIMRTHPDLLSLRERTRFFSINKSFSCLDKSSKTESEILSSKAVLHLVMQYLHHLGFHRTVNSITKQTNIKFQNHYSNNNLLPDLLRIAVQDLNQLVKMENNQIIENEEDKEVEFQIETLSKKQEHLTIWEEKSEGENILFTEETRSRTGSIRAATLNKLIENLTPELTVDLSFVKTFLLTYQSFTTPEILFQKLVERYNVPEEFARKKKIIQLRVVNVFVLWIQNYFSDFNPNLLHKLFIFSENYLQRDGYQTVLHILKTILSKKFQGTSNESEYLNMSLPEPKIPKNIFSPKLTLNDIDEEEIARQLTLYEFNIYKQIKPKELLNQAWNKQKLKHNSPNVIRLIERFNDLSVWIATSIISQIKLANRVSMIIKFIKIGEYLRTMNNFNTLMAVIAGLNSSAIFRLKSTWSQVPQKIYDIYQSFVDLMDSKSSYKNYRQYLKKIIPPCIPYLGIFLTDLTFTEDGNPDKIGNLINFFKRKLIYDVIIEIQQYQQVSYNFQSIHQIFMLITNFQDLLSEDQMFEKSLKIEPRKSQKQK</sequence>
<dbReference type="SMART" id="SM00147">
    <property type="entry name" value="RasGEF"/>
    <property type="match status" value="1"/>
</dbReference>
<dbReference type="PANTHER" id="PTHR23113">
    <property type="entry name" value="GUANINE NUCLEOTIDE EXCHANGE FACTOR"/>
    <property type="match status" value="1"/>
</dbReference>
<dbReference type="InterPro" id="IPR001878">
    <property type="entry name" value="Znf_CCHC"/>
</dbReference>
<dbReference type="Pfam" id="PF00098">
    <property type="entry name" value="zf-CCHC"/>
    <property type="match status" value="1"/>
</dbReference>